<organism evidence="3 4">
    <name type="scientific">Colletotrichum higginsianum (strain IMI 349063)</name>
    <name type="common">Crucifer anthracnose fungus</name>
    <dbReference type="NCBI Taxonomy" id="759273"/>
    <lineage>
        <taxon>Eukaryota</taxon>
        <taxon>Fungi</taxon>
        <taxon>Dikarya</taxon>
        <taxon>Ascomycota</taxon>
        <taxon>Pezizomycotina</taxon>
        <taxon>Sordariomycetes</taxon>
        <taxon>Hypocreomycetidae</taxon>
        <taxon>Glomerellales</taxon>
        <taxon>Glomerellaceae</taxon>
        <taxon>Colletotrichum</taxon>
        <taxon>Colletotrichum destructivum species complex</taxon>
    </lineage>
</organism>
<keyword evidence="2" id="KW-0812">Transmembrane</keyword>
<feature type="transmembrane region" description="Helical" evidence="2">
    <location>
        <begin position="86"/>
        <end position="107"/>
    </location>
</feature>
<evidence type="ECO:0000256" key="1">
    <source>
        <dbReference type="SAM" id="MobiDB-lite"/>
    </source>
</evidence>
<sequence>ERWAKHSPGEIDWSSASYGEGLAIFVLYRIAYETVGVWLYWTLGTFDVEADTIALSMGVLRSGESLGSALAYAVGSVRSASLMTNLIISVVVFYVGAPATTWAALLVKERLPSEVESLASDVEGSGQTTAHQSDAADQVEVNHRAKA</sequence>
<dbReference type="eggNOG" id="KOG3098">
    <property type="taxonomic scope" value="Eukaryota"/>
</dbReference>
<protein>
    <submittedName>
        <fullName evidence="3">Uncharacterized protein</fullName>
    </submittedName>
</protein>
<proteinExistence type="predicted"/>
<accession>H1VH61</accession>
<keyword evidence="2" id="KW-1133">Transmembrane helix</keyword>
<dbReference type="Proteomes" id="UP000007174">
    <property type="component" value="Unassembled WGS sequence"/>
</dbReference>
<evidence type="ECO:0000313" key="4">
    <source>
        <dbReference type="Proteomes" id="UP000007174"/>
    </source>
</evidence>
<feature type="non-terminal residue" evidence="3">
    <location>
        <position position="147"/>
    </location>
</feature>
<dbReference type="HOGENOM" id="CLU_1772476_0_0_1"/>
<keyword evidence="2" id="KW-0472">Membrane</keyword>
<name>H1VH61_COLHI</name>
<feature type="transmembrane region" description="Helical" evidence="2">
    <location>
        <begin position="21"/>
        <end position="41"/>
    </location>
</feature>
<gene>
    <name evidence="3" type="ORF">CH063_02160</name>
</gene>
<dbReference type="VEuPathDB" id="FungiDB:CH63R_00878"/>
<feature type="transmembrane region" description="Helical" evidence="2">
    <location>
        <begin position="53"/>
        <end position="74"/>
    </location>
</feature>
<evidence type="ECO:0000313" key="3">
    <source>
        <dbReference type="EMBL" id="CCF39564.1"/>
    </source>
</evidence>
<reference evidence="4" key="1">
    <citation type="journal article" date="2012" name="Nat. Genet.">
        <title>Lifestyle transitions in plant pathogenic Colletotrichum fungi deciphered by genome and transcriptome analyses.</title>
        <authorList>
            <person name="O'Connell R.J."/>
            <person name="Thon M.R."/>
            <person name="Hacquard S."/>
            <person name="Amyotte S.G."/>
            <person name="Kleemann J."/>
            <person name="Torres M.F."/>
            <person name="Damm U."/>
            <person name="Buiate E.A."/>
            <person name="Epstein L."/>
            <person name="Alkan N."/>
            <person name="Altmueller J."/>
            <person name="Alvarado-Balderrama L."/>
            <person name="Bauser C.A."/>
            <person name="Becker C."/>
            <person name="Birren B.W."/>
            <person name="Chen Z."/>
            <person name="Choi J."/>
            <person name="Crouch J.A."/>
            <person name="Duvick J.P."/>
            <person name="Farman M.A."/>
            <person name="Gan P."/>
            <person name="Heiman D."/>
            <person name="Henrissat B."/>
            <person name="Howard R.J."/>
            <person name="Kabbage M."/>
            <person name="Koch C."/>
            <person name="Kracher B."/>
            <person name="Kubo Y."/>
            <person name="Law A.D."/>
            <person name="Lebrun M.-H."/>
            <person name="Lee Y.-H."/>
            <person name="Miyara I."/>
            <person name="Moore N."/>
            <person name="Neumann U."/>
            <person name="Nordstroem K."/>
            <person name="Panaccione D.G."/>
            <person name="Panstruga R."/>
            <person name="Place M."/>
            <person name="Proctor R.H."/>
            <person name="Prusky D."/>
            <person name="Rech G."/>
            <person name="Reinhardt R."/>
            <person name="Rollins J.A."/>
            <person name="Rounsley S."/>
            <person name="Schardl C.L."/>
            <person name="Schwartz D.C."/>
            <person name="Shenoy N."/>
            <person name="Shirasu K."/>
            <person name="Sikhakolli U.R."/>
            <person name="Stueber K."/>
            <person name="Sukno S.A."/>
            <person name="Sweigard J.A."/>
            <person name="Takano Y."/>
            <person name="Takahara H."/>
            <person name="Trail F."/>
            <person name="van der Does H.C."/>
            <person name="Voll L.M."/>
            <person name="Will I."/>
            <person name="Young S."/>
            <person name="Zeng Q."/>
            <person name="Zhang J."/>
            <person name="Zhou S."/>
            <person name="Dickman M.B."/>
            <person name="Schulze-Lefert P."/>
            <person name="Ver Loren van Themaat E."/>
            <person name="Ma L.-J."/>
            <person name="Vaillancourt L.J."/>
        </authorList>
    </citation>
    <scope>NUCLEOTIDE SEQUENCE [LARGE SCALE GENOMIC DNA]</scope>
    <source>
        <strain evidence="4">IMI 349063</strain>
    </source>
</reference>
<dbReference type="EMBL" id="CACQ02003567">
    <property type="protein sequence ID" value="CCF39564.1"/>
    <property type="molecule type" value="Genomic_DNA"/>
</dbReference>
<feature type="region of interest" description="Disordered" evidence="1">
    <location>
        <begin position="118"/>
        <end position="147"/>
    </location>
</feature>
<dbReference type="AlphaFoldDB" id="H1VH61"/>
<evidence type="ECO:0000256" key="2">
    <source>
        <dbReference type="SAM" id="Phobius"/>
    </source>
</evidence>